<dbReference type="RefSeq" id="WP_188794473.1">
    <property type="nucleotide sequence ID" value="NZ_BMJA01000002.1"/>
</dbReference>
<comment type="pathway">
    <text evidence="1">Bacterial outer membrane biogenesis; LPS O-antigen biosynthesis.</text>
</comment>
<comment type="caution">
    <text evidence="4">The sequence shown here is derived from an EMBL/GenBank/DDBJ whole genome shotgun (WGS) entry which is preliminary data.</text>
</comment>
<sequence length="308" mass="33954">MDDRILVLGADGFVGRRLTSSLLAHGEHPIAVSRRPFHNDLASAELVVADFTEPDQITPLLERTHTVVYLASRSSPGTSAGKPVEELQNNLLPLLTLLQALQRKPEVNLLYLSSGGSLYAVNTEEPATEAGVVQPRSYHGAAKVAAEYFISAWSRQYNGHATVLRPSNLYGPGQMEKAGFGIVPTCFGKILREESLSVWGNGSNVRDYLYIDDFIELCVDVIRNPMPPGMRIFNASSGTGASLNELFHAIEAVAQKPLVRSYTPSRTLDADYIVMDSDAARLHYGWTPKTSLLEGLRKTWDWFNTIQH</sequence>
<dbReference type="InterPro" id="IPR001509">
    <property type="entry name" value="Epimerase_deHydtase"/>
</dbReference>
<proteinExistence type="inferred from homology"/>
<evidence type="ECO:0000256" key="1">
    <source>
        <dbReference type="ARBA" id="ARBA00005125"/>
    </source>
</evidence>
<accession>A0ABQ1FZ14</accession>
<gene>
    <name evidence="4" type="ORF">GCM10010981_22890</name>
</gene>
<protein>
    <submittedName>
        <fullName evidence="4">Epimerase</fullName>
    </submittedName>
</protein>
<dbReference type="EMBL" id="BMJA01000002">
    <property type="protein sequence ID" value="GGA33397.1"/>
    <property type="molecule type" value="Genomic_DNA"/>
</dbReference>
<organism evidence="4 5">
    <name type="scientific">Dyella nitratireducens</name>
    <dbReference type="NCBI Taxonomy" id="1849580"/>
    <lineage>
        <taxon>Bacteria</taxon>
        <taxon>Pseudomonadati</taxon>
        <taxon>Pseudomonadota</taxon>
        <taxon>Gammaproteobacteria</taxon>
        <taxon>Lysobacterales</taxon>
        <taxon>Rhodanobacteraceae</taxon>
        <taxon>Dyella</taxon>
    </lineage>
</organism>
<dbReference type="InterPro" id="IPR036291">
    <property type="entry name" value="NAD(P)-bd_dom_sf"/>
</dbReference>
<dbReference type="SUPFAM" id="SSF51735">
    <property type="entry name" value="NAD(P)-binding Rossmann-fold domains"/>
    <property type="match status" value="1"/>
</dbReference>
<dbReference type="PANTHER" id="PTHR43000">
    <property type="entry name" value="DTDP-D-GLUCOSE 4,6-DEHYDRATASE-RELATED"/>
    <property type="match status" value="1"/>
</dbReference>
<dbReference type="Proteomes" id="UP000620046">
    <property type="component" value="Unassembled WGS sequence"/>
</dbReference>
<evidence type="ECO:0000313" key="5">
    <source>
        <dbReference type="Proteomes" id="UP000620046"/>
    </source>
</evidence>
<reference evidence="5" key="1">
    <citation type="journal article" date="2019" name="Int. J. Syst. Evol. Microbiol.">
        <title>The Global Catalogue of Microorganisms (GCM) 10K type strain sequencing project: providing services to taxonomists for standard genome sequencing and annotation.</title>
        <authorList>
            <consortium name="The Broad Institute Genomics Platform"/>
            <consortium name="The Broad Institute Genome Sequencing Center for Infectious Disease"/>
            <person name="Wu L."/>
            <person name="Ma J."/>
        </authorList>
    </citation>
    <scope>NUCLEOTIDE SEQUENCE [LARGE SCALE GENOMIC DNA]</scope>
    <source>
        <strain evidence="5">CGMCC 1.15439</strain>
    </source>
</reference>
<keyword evidence="5" id="KW-1185">Reference proteome</keyword>
<dbReference type="Pfam" id="PF01370">
    <property type="entry name" value="Epimerase"/>
    <property type="match status" value="1"/>
</dbReference>
<dbReference type="Gene3D" id="3.40.50.720">
    <property type="entry name" value="NAD(P)-binding Rossmann-like Domain"/>
    <property type="match status" value="1"/>
</dbReference>
<evidence type="ECO:0000259" key="3">
    <source>
        <dbReference type="Pfam" id="PF01370"/>
    </source>
</evidence>
<evidence type="ECO:0000256" key="2">
    <source>
        <dbReference type="ARBA" id="ARBA00007637"/>
    </source>
</evidence>
<evidence type="ECO:0000313" key="4">
    <source>
        <dbReference type="EMBL" id="GGA33397.1"/>
    </source>
</evidence>
<feature type="domain" description="NAD-dependent epimerase/dehydratase" evidence="3">
    <location>
        <begin position="5"/>
        <end position="227"/>
    </location>
</feature>
<comment type="similarity">
    <text evidence="2">Belongs to the NAD(P)-dependent epimerase/dehydratase family.</text>
</comment>
<name>A0ABQ1FZ14_9GAMM</name>